<dbReference type="AlphaFoldDB" id="A0A2H9T4H5"/>
<reference evidence="1" key="1">
    <citation type="journal article" date="2017" name="Appl. Environ. Microbiol.">
        <title>Molecular characterization of an Endozoicomonas-like organism causing infection in king scallop Pecten maximus L.</title>
        <authorList>
            <person name="Cano I."/>
            <person name="van Aerle R."/>
            <person name="Ross S."/>
            <person name="Verner-Jeffreys D.W."/>
            <person name="Paley R.K."/>
            <person name="Rimmer G."/>
            <person name="Ryder D."/>
            <person name="Hooper P."/>
            <person name="Stone D."/>
            <person name="Feist S.W."/>
        </authorList>
    </citation>
    <scope>NUCLEOTIDE SEQUENCE</scope>
</reference>
<evidence type="ECO:0008006" key="2">
    <source>
        <dbReference type="Google" id="ProtNLM"/>
    </source>
</evidence>
<dbReference type="EMBL" id="NSIT01000262">
    <property type="protein sequence ID" value="PJE78112.1"/>
    <property type="molecule type" value="Genomic_DNA"/>
</dbReference>
<comment type="caution">
    <text evidence="1">The sequence shown here is derived from an EMBL/GenBank/DDBJ whole genome shotgun (WGS) entry which is preliminary data.</text>
</comment>
<organism evidence="1">
    <name type="scientific">invertebrate metagenome</name>
    <dbReference type="NCBI Taxonomy" id="1711999"/>
    <lineage>
        <taxon>unclassified sequences</taxon>
        <taxon>metagenomes</taxon>
        <taxon>organismal metagenomes</taxon>
    </lineage>
</organism>
<dbReference type="PANTHER" id="PTHR38693:SF1">
    <property type="entry name" value="UBIQUINONE BIOSYNTHESIS ACCESSORY FACTOR UBIJ"/>
    <property type="match status" value="1"/>
</dbReference>
<proteinExistence type="predicted"/>
<dbReference type="PANTHER" id="PTHR38693">
    <property type="entry name" value="UBIQUINONE BIOSYNTHESIS PROTEIN UBIJ"/>
    <property type="match status" value="1"/>
</dbReference>
<accession>A0A2H9T4H5</accession>
<evidence type="ECO:0000313" key="1">
    <source>
        <dbReference type="EMBL" id="PJE78112.1"/>
    </source>
</evidence>
<name>A0A2H9T4H5_9ZZZZ</name>
<dbReference type="GO" id="GO:0006744">
    <property type="term" value="P:ubiquinone biosynthetic process"/>
    <property type="evidence" value="ECO:0007669"/>
    <property type="project" value="InterPro"/>
</dbReference>
<dbReference type="InterPro" id="IPR038989">
    <property type="entry name" value="UbiJ"/>
</dbReference>
<sequence length="215" mass="23651">MIKLPCLPGWNDPAAKVLLLTFIEKQINHALRSDPVTLKMLGKLDGSVIESCFTESAPDGNKSSCFIYPTYDGLYLSAVYDGEVDAWVEGSAVAWGMLAIQKDRGIADIEGLRYGGDIDLLARMDDIRQLFEFDWEALFCQCLGDVSGHLLAEGIRAFSGQVQSLASNMTDNLGEYLQEELRLLPSRQEMDLFASDIAEISADADQLSQLLSSKS</sequence>
<protein>
    <recommendedName>
        <fullName evidence="2">Ubiquinone biosynthesis accessory factor UbiJ</fullName>
    </recommendedName>
</protein>
<gene>
    <name evidence="1" type="ORF">CI610_02959</name>
</gene>